<dbReference type="Gene3D" id="3.40.50.620">
    <property type="entry name" value="HUPs"/>
    <property type="match status" value="1"/>
</dbReference>
<dbReference type="InterPro" id="IPR002305">
    <property type="entry name" value="aa-tRNA-synth_Ic"/>
</dbReference>
<evidence type="ECO:0000256" key="1">
    <source>
        <dbReference type="ARBA" id="ARBA00004123"/>
    </source>
</evidence>
<evidence type="ECO:0000256" key="2">
    <source>
        <dbReference type="ARBA" id="ARBA00004496"/>
    </source>
</evidence>
<dbReference type="GO" id="GO:0005634">
    <property type="term" value="C:nucleus"/>
    <property type="evidence" value="ECO:0007669"/>
    <property type="project" value="UniProtKB-SubCell"/>
</dbReference>
<dbReference type="FunFam" id="1.10.240.10:FF:000004">
    <property type="entry name" value="Tyrosine--tRNA ligase"/>
    <property type="match status" value="1"/>
</dbReference>
<dbReference type="InterPro" id="IPR027417">
    <property type="entry name" value="P-loop_NTPase"/>
</dbReference>
<proteinExistence type="inferred from homology"/>
<evidence type="ECO:0000256" key="9">
    <source>
        <dbReference type="ARBA" id="ARBA00023146"/>
    </source>
</evidence>
<evidence type="ECO:0000256" key="5">
    <source>
        <dbReference type="ARBA" id="ARBA00022598"/>
    </source>
</evidence>
<evidence type="ECO:0000313" key="16">
    <source>
        <dbReference type="Proteomes" id="UP000629468"/>
    </source>
</evidence>
<dbReference type="GO" id="GO:0005524">
    <property type="term" value="F:ATP binding"/>
    <property type="evidence" value="ECO:0007669"/>
    <property type="project" value="UniProtKB-KW"/>
</dbReference>
<keyword evidence="4" id="KW-0963">Cytoplasm</keyword>
<keyword evidence="9 12" id="KW-0030">Aminoacyl-tRNA synthetase</keyword>
<dbReference type="SUPFAM" id="SSF52540">
    <property type="entry name" value="P-loop containing nucleoside triphosphate hydrolases"/>
    <property type="match status" value="1"/>
</dbReference>
<dbReference type="AlphaFoldDB" id="A0A8H7EW63"/>
<dbReference type="Gene3D" id="1.10.240.10">
    <property type="entry name" value="Tyrosyl-Transfer RNA Synthetase"/>
    <property type="match status" value="1"/>
</dbReference>
<reference evidence="15 16" key="1">
    <citation type="journal article" name="Sci. Rep.">
        <title>Telomere-to-telomere assembled and centromere annotated genomes of the two main subspecies of the button mushroom Agaricus bisporus reveal especially polymorphic chromosome ends.</title>
        <authorList>
            <person name="Sonnenberg A.S.M."/>
            <person name="Sedaghat-Telgerd N."/>
            <person name="Lavrijssen B."/>
            <person name="Ohm R.A."/>
            <person name="Hendrickx P.M."/>
            <person name="Scholtmeijer K."/>
            <person name="Baars J.J.P."/>
            <person name="van Peer A."/>
        </authorList>
    </citation>
    <scope>NUCLEOTIDE SEQUENCE [LARGE SCALE GENOMIC DNA]</scope>
    <source>
        <strain evidence="15 16">H119_p4</strain>
    </source>
</reference>
<evidence type="ECO:0000256" key="7">
    <source>
        <dbReference type="ARBA" id="ARBA00022840"/>
    </source>
</evidence>
<comment type="subcellular location">
    <subcellularLocation>
        <location evidence="2">Cytoplasm</location>
    </subcellularLocation>
    <subcellularLocation>
        <location evidence="1">Nucleus</location>
    </subcellularLocation>
</comment>
<dbReference type="PRINTS" id="PR01040">
    <property type="entry name" value="TRNASYNTHTYR"/>
</dbReference>
<dbReference type="PANTHER" id="PTHR46264:SF4">
    <property type="entry name" value="TYROSINE--TRNA LIGASE, CYTOPLASMIC"/>
    <property type="match status" value="1"/>
</dbReference>
<sequence length="742" mass="82588">MPRTNIILFGESGGGKSSLVNMLSADESVADTSSGARGCTFESRPFEVNVCGLPATLWDTAGLDEGDAGRVPKSDAIVQLYRLVRNLSDGVSLLMFVMRAPRIKGSVPANWKLLHEVICQKNVPIVIVITGLEQEENMDQWWWDNKGTFQGYGINPSGFVCVTASRGKKRKSGHTFDEEYEESRDKIQRLIRSTCLDVPWRVPPAQWFKTITTEYVEHKSLGCGRTKEVRHQEQKEVAGEAFAKLVNLCGMSESDARELADKFARTILYPVIMATPDEKYEIITRRLAEVLGGDLIKNILAEGRAPKAYWGSATTGRPHIAYFVPLTKIADFLRAGVEVKILFADIHAFLDNMKAPFELISHRAKYYQFVITTVFASLGIPTSKLTLVKGSSYQLTPEYTMDNYRLCASVTEHDAKKAGAEVVKQVDSPLLSGLLYPGLQALDEEYLGVDFQFGGVDQRKIFTFAELYLPRLGYKKRAHLMNTMVPGLAGGKMSSSDPNSKIDLLDPPDAVRKKLKAAFCEEGNIEENGVLAFVEAVLIPVSQLRIDKLKGDSTLEAGLGDQRPFISDDAPEGTIFTVERDAKFGGNTHYASFKEMQDDFKEKKLHPKDLKVSVANCIIRLLQPIREAFEANEEWQEVTKLAYPDPNTKVDKKKKKEKVYHPPPPGKGRNVQKVREDGGSVMATPPPTELEAHATAEAIKQQPEPTPIGCKDIDIRLLTLYNTSNVSHEANRSCHCHSCRHF</sequence>
<protein>
    <recommendedName>
        <fullName evidence="12">Tyrosine--tRNA ligase</fullName>
        <ecNumber evidence="12">6.1.1.1</ecNumber>
    </recommendedName>
    <alternativeName>
        <fullName evidence="12">Tyrosyl-tRNA synthetase</fullName>
    </alternativeName>
</protein>
<dbReference type="InterPro" id="IPR006073">
    <property type="entry name" value="GTP-bd"/>
</dbReference>
<comment type="catalytic activity">
    <reaction evidence="11 12">
        <text>tRNA(Tyr) + L-tyrosine + ATP = L-tyrosyl-tRNA(Tyr) + AMP + diphosphate + H(+)</text>
        <dbReference type="Rhea" id="RHEA:10220"/>
        <dbReference type="Rhea" id="RHEA-COMP:9706"/>
        <dbReference type="Rhea" id="RHEA-COMP:9707"/>
        <dbReference type="ChEBI" id="CHEBI:15378"/>
        <dbReference type="ChEBI" id="CHEBI:30616"/>
        <dbReference type="ChEBI" id="CHEBI:33019"/>
        <dbReference type="ChEBI" id="CHEBI:58315"/>
        <dbReference type="ChEBI" id="CHEBI:78442"/>
        <dbReference type="ChEBI" id="CHEBI:78536"/>
        <dbReference type="ChEBI" id="CHEBI:456215"/>
        <dbReference type="EC" id="6.1.1.1"/>
    </reaction>
</comment>
<evidence type="ECO:0000256" key="13">
    <source>
        <dbReference type="SAM" id="MobiDB-lite"/>
    </source>
</evidence>
<dbReference type="CDD" id="cd00805">
    <property type="entry name" value="TyrRS_core"/>
    <property type="match status" value="1"/>
</dbReference>
<dbReference type="Gene3D" id="3.40.50.300">
    <property type="entry name" value="P-loop containing nucleotide triphosphate hydrolases"/>
    <property type="match status" value="1"/>
</dbReference>
<evidence type="ECO:0000313" key="15">
    <source>
        <dbReference type="EMBL" id="KAF7760898.1"/>
    </source>
</evidence>
<dbReference type="Pfam" id="PF01926">
    <property type="entry name" value="MMR_HSR1"/>
    <property type="match status" value="1"/>
</dbReference>
<dbReference type="EC" id="6.1.1.1" evidence="12"/>
<dbReference type="GO" id="GO:0005737">
    <property type="term" value="C:cytoplasm"/>
    <property type="evidence" value="ECO:0007669"/>
    <property type="project" value="UniProtKB-SubCell"/>
</dbReference>
<keyword evidence="8 12" id="KW-0648">Protein biosynthesis</keyword>
<keyword evidence="7 12" id="KW-0067">ATP-binding</keyword>
<evidence type="ECO:0000256" key="11">
    <source>
        <dbReference type="ARBA" id="ARBA00048248"/>
    </source>
</evidence>
<dbReference type="InterPro" id="IPR014729">
    <property type="entry name" value="Rossmann-like_a/b/a_fold"/>
</dbReference>
<evidence type="ECO:0000256" key="10">
    <source>
        <dbReference type="ARBA" id="ARBA00023242"/>
    </source>
</evidence>
<keyword evidence="6 12" id="KW-0547">Nucleotide-binding</keyword>
<evidence type="ECO:0000256" key="6">
    <source>
        <dbReference type="ARBA" id="ARBA00022741"/>
    </source>
</evidence>
<dbReference type="GO" id="GO:0004831">
    <property type="term" value="F:tyrosine-tRNA ligase activity"/>
    <property type="evidence" value="ECO:0007669"/>
    <property type="project" value="UniProtKB-EC"/>
</dbReference>
<dbReference type="GO" id="GO:0006437">
    <property type="term" value="P:tyrosyl-tRNA aminoacylation"/>
    <property type="evidence" value="ECO:0007669"/>
    <property type="project" value="InterPro"/>
</dbReference>
<dbReference type="Proteomes" id="UP000629468">
    <property type="component" value="Unassembled WGS sequence"/>
</dbReference>
<organism evidence="15 16">
    <name type="scientific">Agaricus bisporus var. burnettii</name>
    <dbReference type="NCBI Taxonomy" id="192524"/>
    <lineage>
        <taxon>Eukaryota</taxon>
        <taxon>Fungi</taxon>
        <taxon>Dikarya</taxon>
        <taxon>Basidiomycota</taxon>
        <taxon>Agaricomycotina</taxon>
        <taxon>Agaricomycetes</taxon>
        <taxon>Agaricomycetidae</taxon>
        <taxon>Agaricales</taxon>
        <taxon>Agaricineae</taxon>
        <taxon>Agaricaceae</taxon>
        <taxon>Agaricus</taxon>
    </lineage>
</organism>
<accession>A0A8H7EW63</accession>
<dbReference type="InterPro" id="IPR002307">
    <property type="entry name" value="Tyr-tRNA-ligase"/>
</dbReference>
<dbReference type="GO" id="GO:0005525">
    <property type="term" value="F:GTP binding"/>
    <property type="evidence" value="ECO:0007669"/>
    <property type="project" value="InterPro"/>
</dbReference>
<dbReference type="EMBL" id="JABXXO010000014">
    <property type="protein sequence ID" value="KAF7760898.1"/>
    <property type="molecule type" value="Genomic_DNA"/>
</dbReference>
<dbReference type="FunFam" id="3.40.50.620:FF:000040">
    <property type="entry name" value="Tyrosine--tRNA ligase"/>
    <property type="match status" value="1"/>
</dbReference>
<feature type="region of interest" description="Disordered" evidence="13">
    <location>
        <begin position="646"/>
        <end position="673"/>
    </location>
</feature>
<dbReference type="PANTHER" id="PTHR46264">
    <property type="entry name" value="TYROSINE-TRNA LIGASE"/>
    <property type="match status" value="1"/>
</dbReference>
<evidence type="ECO:0000256" key="12">
    <source>
        <dbReference type="RuleBase" id="RU361234"/>
    </source>
</evidence>
<keyword evidence="10" id="KW-0539">Nucleus</keyword>
<evidence type="ECO:0000259" key="14">
    <source>
        <dbReference type="Pfam" id="PF01926"/>
    </source>
</evidence>
<evidence type="ECO:0000256" key="4">
    <source>
        <dbReference type="ARBA" id="ARBA00022490"/>
    </source>
</evidence>
<feature type="domain" description="G" evidence="14">
    <location>
        <begin position="6"/>
        <end position="129"/>
    </location>
</feature>
<keyword evidence="5 12" id="KW-0436">Ligase</keyword>
<dbReference type="Pfam" id="PF00579">
    <property type="entry name" value="tRNA-synt_1b"/>
    <property type="match status" value="1"/>
</dbReference>
<comment type="similarity">
    <text evidence="3 12">Belongs to the class-I aminoacyl-tRNA synthetase family.</text>
</comment>
<dbReference type="NCBIfam" id="TIGR00234">
    <property type="entry name" value="tyrS"/>
    <property type="match status" value="1"/>
</dbReference>
<comment type="caution">
    <text evidence="15">The sequence shown here is derived from an EMBL/GenBank/DDBJ whole genome shotgun (WGS) entry which is preliminary data.</text>
</comment>
<gene>
    <name evidence="15" type="ORF">Agabi119p4_10307</name>
</gene>
<name>A0A8H7EW63_AGABI</name>
<evidence type="ECO:0000256" key="3">
    <source>
        <dbReference type="ARBA" id="ARBA00005594"/>
    </source>
</evidence>
<evidence type="ECO:0000256" key="8">
    <source>
        <dbReference type="ARBA" id="ARBA00022917"/>
    </source>
</evidence>
<dbReference type="SUPFAM" id="SSF52374">
    <property type="entry name" value="Nucleotidylyl transferase"/>
    <property type="match status" value="1"/>
</dbReference>
<dbReference type="CDD" id="cd00882">
    <property type="entry name" value="Ras_like_GTPase"/>
    <property type="match status" value="1"/>
</dbReference>
<dbReference type="InterPro" id="IPR050489">
    <property type="entry name" value="Tyr-tRNA_synthase"/>
</dbReference>